<protein>
    <submittedName>
        <fullName evidence="8">Serine protease K12H4.7</fullName>
    </submittedName>
</protein>
<dbReference type="GO" id="GO:0008239">
    <property type="term" value="F:dipeptidyl-peptidase activity"/>
    <property type="evidence" value="ECO:0007669"/>
    <property type="project" value="TreeGrafter"/>
</dbReference>
<dbReference type="PANTHER" id="PTHR11010:SF117">
    <property type="entry name" value="SERINE PROTEASE 16"/>
    <property type="match status" value="1"/>
</dbReference>
<keyword evidence="7" id="KW-1185">Reference proteome</keyword>
<keyword evidence="5" id="KW-0325">Glycoprotein</keyword>
<evidence type="ECO:0000313" key="7">
    <source>
        <dbReference type="Proteomes" id="UP000694867"/>
    </source>
</evidence>
<accession>A0AAJ6QSD5</accession>
<evidence type="ECO:0000256" key="6">
    <source>
        <dbReference type="SAM" id="SignalP"/>
    </source>
</evidence>
<evidence type="ECO:0000256" key="3">
    <source>
        <dbReference type="ARBA" id="ARBA00022729"/>
    </source>
</evidence>
<feature type="chain" id="PRO_5042617265" evidence="6">
    <location>
        <begin position="17"/>
        <end position="486"/>
    </location>
</feature>
<dbReference type="InterPro" id="IPR042269">
    <property type="entry name" value="Ser_carbopepase_S28_SKS"/>
</dbReference>
<gene>
    <name evidence="8" type="primary">LOC100907707</name>
</gene>
<dbReference type="Gene3D" id="1.20.120.980">
    <property type="entry name" value="Serine carboxypeptidase S28, SKS domain"/>
    <property type="match status" value="1"/>
</dbReference>
<dbReference type="RefSeq" id="XP_003742341.1">
    <property type="nucleotide sequence ID" value="XM_003742293.1"/>
</dbReference>
<comment type="similarity">
    <text evidence="1">Belongs to the peptidase S28 family.</text>
</comment>
<dbReference type="GeneID" id="100907707"/>
<evidence type="ECO:0000256" key="4">
    <source>
        <dbReference type="ARBA" id="ARBA00022801"/>
    </source>
</evidence>
<dbReference type="PANTHER" id="PTHR11010">
    <property type="entry name" value="PROTEASE S28 PRO-X CARBOXYPEPTIDASE-RELATED"/>
    <property type="match status" value="1"/>
</dbReference>
<evidence type="ECO:0000256" key="5">
    <source>
        <dbReference type="ARBA" id="ARBA00023180"/>
    </source>
</evidence>
<evidence type="ECO:0000313" key="8">
    <source>
        <dbReference type="RefSeq" id="XP_003742341.1"/>
    </source>
</evidence>
<evidence type="ECO:0000256" key="1">
    <source>
        <dbReference type="ARBA" id="ARBA00011079"/>
    </source>
</evidence>
<dbReference type="FunFam" id="1.20.120.980:FF:000003">
    <property type="entry name" value="Serine protease 16"/>
    <property type="match status" value="1"/>
</dbReference>
<evidence type="ECO:0000256" key="2">
    <source>
        <dbReference type="ARBA" id="ARBA00022670"/>
    </source>
</evidence>
<name>A0AAJ6QSD5_9ACAR</name>
<dbReference type="InterPro" id="IPR029058">
    <property type="entry name" value="AB_hydrolase_fold"/>
</dbReference>
<sequence length="486" mass="54898">MIRSLVLIVVLGLAASTRLHRGRPLHKHGMLGEPRSTSRHSFGEAEIRWHTQRMNHFDPADRRTWKQRYMVNDEFYREGGPVFLLLGGEGEASISWVEKNTHVMLMAKKHNALVFQLEHRFYGQSRPTSDLSTENLVYLSSEQALADAAHFRNVITNRRNLSPDAKWVVFGGSYSGSLAAWFKLKYPHLAVGAVASSAPLLAIIDFQDYVRVVRDSLGSSCSAKVKDGFQALQVKAARRSSWPDIDNEFKTCVPFDGYNSLNLQNFFQTIAGNFEGIVQYNKDQRMEGRTNISIDDLCRLMENAPTPLEGLASVNDLLLESTDSKCLDYDYAKFVREMRNVSYSSVAAEGGRQWTYQTCVEFGFFQSSDAEDQPFGDLFPVELFIQQCRDIFDDFFDQSMLDNAIFRTNTEYGGQQPKLTNVTFPNGSIDPWHALSILKNLSDSVTAHFIEGTAHCADMYPPSAEDDETLTAGRQKIEAEVAKWLQ</sequence>
<feature type="signal peptide" evidence="6">
    <location>
        <begin position="1"/>
        <end position="16"/>
    </location>
</feature>
<dbReference type="Gene3D" id="3.40.50.1820">
    <property type="entry name" value="alpha/beta hydrolase"/>
    <property type="match status" value="1"/>
</dbReference>
<proteinExistence type="inferred from homology"/>
<dbReference type="InterPro" id="IPR008758">
    <property type="entry name" value="Peptidase_S28"/>
</dbReference>
<reference evidence="8" key="1">
    <citation type="submission" date="2025-08" db="UniProtKB">
        <authorList>
            <consortium name="RefSeq"/>
        </authorList>
    </citation>
    <scope>IDENTIFICATION</scope>
</reference>
<organism evidence="7 8">
    <name type="scientific">Galendromus occidentalis</name>
    <name type="common">western predatory mite</name>
    <dbReference type="NCBI Taxonomy" id="34638"/>
    <lineage>
        <taxon>Eukaryota</taxon>
        <taxon>Metazoa</taxon>
        <taxon>Ecdysozoa</taxon>
        <taxon>Arthropoda</taxon>
        <taxon>Chelicerata</taxon>
        <taxon>Arachnida</taxon>
        <taxon>Acari</taxon>
        <taxon>Parasitiformes</taxon>
        <taxon>Mesostigmata</taxon>
        <taxon>Gamasina</taxon>
        <taxon>Phytoseioidea</taxon>
        <taxon>Phytoseiidae</taxon>
        <taxon>Typhlodrominae</taxon>
        <taxon>Galendromus</taxon>
    </lineage>
</organism>
<keyword evidence="2 8" id="KW-0645">Protease</keyword>
<dbReference type="GO" id="GO:0070008">
    <property type="term" value="F:serine-type exopeptidase activity"/>
    <property type="evidence" value="ECO:0007669"/>
    <property type="project" value="InterPro"/>
</dbReference>
<keyword evidence="4" id="KW-0378">Hydrolase</keyword>
<dbReference type="Proteomes" id="UP000694867">
    <property type="component" value="Unplaced"/>
</dbReference>
<keyword evidence="3 6" id="KW-0732">Signal</keyword>
<dbReference type="GO" id="GO:0006508">
    <property type="term" value="P:proteolysis"/>
    <property type="evidence" value="ECO:0007669"/>
    <property type="project" value="UniProtKB-KW"/>
</dbReference>
<dbReference type="SUPFAM" id="SSF53474">
    <property type="entry name" value="alpha/beta-Hydrolases"/>
    <property type="match status" value="1"/>
</dbReference>
<dbReference type="KEGG" id="goe:100907707"/>
<dbReference type="Pfam" id="PF05577">
    <property type="entry name" value="Peptidase_S28"/>
    <property type="match status" value="1"/>
</dbReference>
<dbReference type="AlphaFoldDB" id="A0AAJ6QSD5"/>